<evidence type="ECO:0000313" key="2">
    <source>
        <dbReference type="EMBL" id="NDL55793.1"/>
    </source>
</evidence>
<evidence type="ECO:0000313" key="3">
    <source>
        <dbReference type="Proteomes" id="UP000460435"/>
    </source>
</evidence>
<comment type="caution">
    <text evidence="2">The sequence shown here is derived from an EMBL/GenBank/DDBJ whole genome shotgun (WGS) entry which is preliminary data.</text>
</comment>
<dbReference type="RefSeq" id="WP_162448468.1">
    <property type="nucleotide sequence ID" value="NZ_WLZY01000001.1"/>
</dbReference>
<keyword evidence="1" id="KW-1133">Transmembrane helix</keyword>
<feature type="transmembrane region" description="Helical" evidence="1">
    <location>
        <begin position="99"/>
        <end position="119"/>
    </location>
</feature>
<protein>
    <submittedName>
        <fullName evidence="2">Uncharacterized protein</fullName>
    </submittedName>
</protein>
<proteinExistence type="predicted"/>
<keyword evidence="1" id="KW-0472">Membrane</keyword>
<dbReference type="AlphaFoldDB" id="A0A7K3LXP5"/>
<reference evidence="2 3" key="1">
    <citation type="submission" date="2019-11" db="EMBL/GenBank/DDBJ databases">
        <authorList>
            <person name="Li X.-J."/>
            <person name="Feng X.-M."/>
        </authorList>
    </citation>
    <scope>NUCLEOTIDE SEQUENCE [LARGE SCALE GENOMIC DNA]</scope>
    <source>
        <strain evidence="2 3">XMNu-373</strain>
    </source>
</reference>
<keyword evidence="1" id="KW-0812">Transmembrane</keyword>
<organism evidence="2 3">
    <name type="scientific">Phytoactinopolyspora mesophila</name>
    <dbReference type="NCBI Taxonomy" id="2650750"/>
    <lineage>
        <taxon>Bacteria</taxon>
        <taxon>Bacillati</taxon>
        <taxon>Actinomycetota</taxon>
        <taxon>Actinomycetes</taxon>
        <taxon>Jiangellales</taxon>
        <taxon>Jiangellaceae</taxon>
        <taxon>Phytoactinopolyspora</taxon>
    </lineage>
</organism>
<feature type="transmembrane region" description="Helical" evidence="1">
    <location>
        <begin position="39"/>
        <end position="59"/>
    </location>
</feature>
<dbReference type="Proteomes" id="UP000460435">
    <property type="component" value="Unassembled WGS sequence"/>
</dbReference>
<name>A0A7K3LXP5_9ACTN</name>
<gene>
    <name evidence="2" type="ORF">F7O44_01775</name>
</gene>
<evidence type="ECO:0000256" key="1">
    <source>
        <dbReference type="SAM" id="Phobius"/>
    </source>
</evidence>
<keyword evidence="3" id="KW-1185">Reference proteome</keyword>
<dbReference type="EMBL" id="WLZY01000001">
    <property type="protein sequence ID" value="NDL55793.1"/>
    <property type="molecule type" value="Genomic_DNA"/>
</dbReference>
<feature type="transmembrane region" description="Helical" evidence="1">
    <location>
        <begin position="125"/>
        <end position="143"/>
    </location>
</feature>
<accession>A0A7K3LXP5</accession>
<feature type="transmembrane region" description="Helical" evidence="1">
    <location>
        <begin position="65"/>
        <end position="87"/>
    </location>
</feature>
<sequence>MNEKPTDEESWKRLAAAQDAWWKQRVAGMKEETIRQNNLMYGGLIGVGVVMVQPFLAASTEVMDLSAKICVIAFSIAVPLLAALLMLNRHETYRQREATSMLVTVARSVAVASAAVGVVAGFWHILPAAGIAVLACGFVAIFVHSAGFTKLELAHAEAADGEDPPPE</sequence>